<dbReference type="PROSITE" id="PS51767">
    <property type="entry name" value="PEPTIDASE_A1"/>
    <property type="match status" value="1"/>
</dbReference>
<gene>
    <name evidence="2" type="ORF">LWI28_006979</name>
</gene>
<dbReference type="Gene3D" id="2.40.70.10">
    <property type="entry name" value="Acid Proteases"/>
    <property type="match status" value="1"/>
</dbReference>
<reference evidence="2" key="2">
    <citation type="submission" date="2023-02" db="EMBL/GenBank/DDBJ databases">
        <authorList>
            <person name="Swenson N.G."/>
            <person name="Wegrzyn J.L."/>
            <person name="Mcevoy S.L."/>
        </authorList>
    </citation>
    <scope>NUCLEOTIDE SEQUENCE</scope>
    <source>
        <strain evidence="2">91603</strain>
        <tissue evidence="2">Leaf</tissue>
    </source>
</reference>
<dbReference type="SUPFAM" id="SSF50630">
    <property type="entry name" value="Acid proteases"/>
    <property type="match status" value="1"/>
</dbReference>
<name>A0AAD5ICT0_ACENE</name>
<evidence type="ECO:0000313" key="2">
    <source>
        <dbReference type="EMBL" id="KAI9160305.1"/>
    </source>
</evidence>
<feature type="domain" description="Peptidase A1" evidence="1">
    <location>
        <begin position="167"/>
        <end position="202"/>
    </location>
</feature>
<accession>A0AAD5ICT0</accession>
<protein>
    <recommendedName>
        <fullName evidence="1">Peptidase A1 domain-containing protein</fullName>
    </recommendedName>
</protein>
<organism evidence="2 3">
    <name type="scientific">Acer negundo</name>
    <name type="common">Box elder</name>
    <dbReference type="NCBI Taxonomy" id="4023"/>
    <lineage>
        <taxon>Eukaryota</taxon>
        <taxon>Viridiplantae</taxon>
        <taxon>Streptophyta</taxon>
        <taxon>Embryophyta</taxon>
        <taxon>Tracheophyta</taxon>
        <taxon>Spermatophyta</taxon>
        <taxon>Magnoliopsida</taxon>
        <taxon>eudicotyledons</taxon>
        <taxon>Gunneridae</taxon>
        <taxon>Pentapetalae</taxon>
        <taxon>rosids</taxon>
        <taxon>malvids</taxon>
        <taxon>Sapindales</taxon>
        <taxon>Sapindaceae</taxon>
        <taxon>Hippocastanoideae</taxon>
        <taxon>Acereae</taxon>
        <taxon>Acer</taxon>
    </lineage>
</organism>
<dbReference type="InterPro" id="IPR033121">
    <property type="entry name" value="PEPTIDASE_A1"/>
</dbReference>
<evidence type="ECO:0000259" key="1">
    <source>
        <dbReference type="PROSITE" id="PS51767"/>
    </source>
</evidence>
<keyword evidence="3" id="KW-1185">Reference proteome</keyword>
<sequence length="202" mass="21615">MRRTVQEGYCSGVVALFTTAAPPPEAAIATATPPPEGTEANFPLTNAISSNRARKKFKPIIFTFSSNRAKNALDISSGRACVSSQKSQQISCDHHHFHFVNRESSGSAAVREELPSMQTQNTNGETEPGLLIFSPGVQELGQRWFRASKAISIPTDAGSVVNGQSDYLIKVGIGSPKQEVYVVMDTGSNISGHNASPAWPVL</sequence>
<comment type="caution">
    <text evidence="2">The sequence shown here is derived from an EMBL/GenBank/DDBJ whole genome shotgun (WGS) entry which is preliminary data.</text>
</comment>
<dbReference type="EMBL" id="JAJSOW010000106">
    <property type="protein sequence ID" value="KAI9160305.1"/>
    <property type="molecule type" value="Genomic_DNA"/>
</dbReference>
<reference evidence="2" key="1">
    <citation type="journal article" date="2022" name="Plant J.">
        <title>Strategies of tolerance reflected in two North American maple genomes.</title>
        <authorList>
            <person name="McEvoy S.L."/>
            <person name="Sezen U.U."/>
            <person name="Trouern-Trend A."/>
            <person name="McMahon S.M."/>
            <person name="Schaberg P.G."/>
            <person name="Yang J."/>
            <person name="Wegrzyn J.L."/>
            <person name="Swenson N.G."/>
        </authorList>
    </citation>
    <scope>NUCLEOTIDE SEQUENCE</scope>
    <source>
        <strain evidence="2">91603</strain>
    </source>
</reference>
<dbReference type="AlphaFoldDB" id="A0AAD5ICT0"/>
<dbReference type="InterPro" id="IPR021109">
    <property type="entry name" value="Peptidase_aspartic_dom_sf"/>
</dbReference>
<proteinExistence type="predicted"/>
<evidence type="ECO:0000313" key="3">
    <source>
        <dbReference type="Proteomes" id="UP001064489"/>
    </source>
</evidence>
<dbReference type="Proteomes" id="UP001064489">
    <property type="component" value="Chromosome 2"/>
</dbReference>